<evidence type="ECO:0000313" key="1">
    <source>
        <dbReference type="EMBL" id="GAA4622771.1"/>
    </source>
</evidence>
<dbReference type="EMBL" id="BAABHK010000002">
    <property type="protein sequence ID" value="GAA4622771.1"/>
    <property type="molecule type" value="Genomic_DNA"/>
</dbReference>
<evidence type="ECO:0000313" key="2">
    <source>
        <dbReference type="Proteomes" id="UP001501442"/>
    </source>
</evidence>
<accession>A0ABP8U723</accession>
<dbReference type="InterPro" id="IPR016181">
    <property type="entry name" value="Acyl_CoA_acyltransferase"/>
</dbReference>
<dbReference type="SUPFAM" id="SSF56784">
    <property type="entry name" value="HAD-like"/>
    <property type="match status" value="1"/>
</dbReference>
<dbReference type="NCBIfam" id="TIGR01681">
    <property type="entry name" value="HAD-SF-IIIC"/>
    <property type="match status" value="1"/>
</dbReference>
<keyword evidence="2" id="KW-1185">Reference proteome</keyword>
<name>A0ABP8U723_9ACTN</name>
<organism evidence="1 2">
    <name type="scientific">Actinoallomurus vinaceus</name>
    <dbReference type="NCBI Taxonomy" id="1080074"/>
    <lineage>
        <taxon>Bacteria</taxon>
        <taxon>Bacillati</taxon>
        <taxon>Actinomycetota</taxon>
        <taxon>Actinomycetes</taxon>
        <taxon>Streptosporangiales</taxon>
        <taxon>Thermomonosporaceae</taxon>
        <taxon>Actinoallomurus</taxon>
    </lineage>
</organism>
<dbReference type="Gene3D" id="3.40.50.1000">
    <property type="entry name" value="HAD superfamily/HAD-like"/>
    <property type="match status" value="1"/>
</dbReference>
<reference evidence="2" key="1">
    <citation type="journal article" date="2019" name="Int. J. Syst. Evol. Microbiol.">
        <title>The Global Catalogue of Microorganisms (GCM) 10K type strain sequencing project: providing services to taxonomists for standard genome sequencing and annotation.</title>
        <authorList>
            <consortium name="The Broad Institute Genomics Platform"/>
            <consortium name="The Broad Institute Genome Sequencing Center for Infectious Disease"/>
            <person name="Wu L."/>
            <person name="Ma J."/>
        </authorList>
    </citation>
    <scope>NUCLEOTIDE SEQUENCE [LARGE SCALE GENOMIC DNA]</scope>
    <source>
        <strain evidence="2">JCM 17939</strain>
    </source>
</reference>
<gene>
    <name evidence="1" type="ORF">GCM10023196_016310</name>
</gene>
<dbReference type="InterPro" id="IPR010037">
    <property type="entry name" value="FkbH_domain"/>
</dbReference>
<dbReference type="InterPro" id="IPR036514">
    <property type="entry name" value="SGNH_hydro_sf"/>
</dbReference>
<dbReference type="Proteomes" id="UP001501442">
    <property type="component" value="Unassembled WGS sequence"/>
</dbReference>
<protein>
    <submittedName>
        <fullName evidence="1">HAD-IIIC family phosphatase</fullName>
    </submittedName>
</protein>
<sequence length="607" mass="65034">MSDNTLDELRTAVAERRLPAPAVRRALAGSAEAALMRKAGRLLAGLEAENAPAVSVAVHATFTAGSFEPLLRAALVGAGLAPAIEHGEYGTFDLTLATAALTADVVTLLLDAAYFLPRDWSADLETLEKHVEARLAEFRGLLAGARERTSALLVLHTVPLTSEVRDAFISVRARAGVARLWCELNASLLRLVEEDPQVVTVDLVGALAEAPVPVRDARLHRYGDMPYTDGALLVLAGQVRRVVQAKRGLSRKVLALDLDNTLWGGVVGEVGAQGVQLGGLYPGNCYLELQRTARRLRDQGVILVLASKNDPQVVEEALTGHPEVLLRPDAFSVSAVNWSAKAGNLRDAARSLGLSTDAFVFMDDSDFERGHVAGELPEVALVPANGDPAYLVGALLRDGWFDVMALTETDRRRPELYRTRALRSDFATGFGSSEEYLAELGIGVEIAPATGFTVARLAQLAARTNQFNLTGIRFDEAETAAMSADPGHLVASIAVADRFGDDGIVGAVWVDRRAGAWKVLNLVLSCRVLGRGVELAIAGWLLRTARDGGAGTVEGRFTRSPKNGVAADFWTRAGFTQAGDGEVFAFDLSDAFPDLPEWITLRERSDD</sequence>
<dbReference type="SUPFAM" id="SSF55729">
    <property type="entry name" value="Acyl-CoA N-acyltransferases (Nat)"/>
    <property type="match status" value="1"/>
</dbReference>
<comment type="caution">
    <text evidence="1">The sequence shown here is derived from an EMBL/GenBank/DDBJ whole genome shotgun (WGS) entry which is preliminary data.</text>
</comment>
<dbReference type="RefSeq" id="WP_345430034.1">
    <property type="nucleotide sequence ID" value="NZ_BAABHK010000002.1"/>
</dbReference>
<dbReference type="NCBIfam" id="TIGR01686">
    <property type="entry name" value="FkbH"/>
    <property type="match status" value="1"/>
</dbReference>
<dbReference type="InterPro" id="IPR010033">
    <property type="entry name" value="HAD_SF_ppase_IIIC"/>
</dbReference>
<dbReference type="Gene3D" id="3.40.630.30">
    <property type="match status" value="1"/>
</dbReference>
<dbReference type="Gene3D" id="3.40.50.1110">
    <property type="entry name" value="SGNH hydrolase"/>
    <property type="match status" value="1"/>
</dbReference>
<dbReference type="InterPro" id="IPR023214">
    <property type="entry name" value="HAD_sf"/>
</dbReference>
<proteinExistence type="predicted"/>
<dbReference type="InterPro" id="IPR036412">
    <property type="entry name" value="HAD-like_sf"/>
</dbReference>